<keyword evidence="4 5" id="KW-0472">Membrane</keyword>
<dbReference type="Pfam" id="PF09685">
    <property type="entry name" value="MamF_MmsF"/>
    <property type="match status" value="1"/>
</dbReference>
<organism evidence="6 7">
    <name type="scientific">Sporosarcina siberiensis</name>
    <dbReference type="NCBI Taxonomy" id="1365606"/>
    <lineage>
        <taxon>Bacteria</taxon>
        <taxon>Bacillati</taxon>
        <taxon>Bacillota</taxon>
        <taxon>Bacilli</taxon>
        <taxon>Bacillales</taxon>
        <taxon>Caryophanaceae</taxon>
        <taxon>Sporosarcina</taxon>
    </lineage>
</organism>
<protein>
    <submittedName>
        <fullName evidence="6">DUF4870 domain-containing protein</fullName>
    </submittedName>
</protein>
<feature type="transmembrane region" description="Helical" evidence="5">
    <location>
        <begin position="37"/>
        <end position="62"/>
    </location>
</feature>
<dbReference type="InterPro" id="IPR019109">
    <property type="entry name" value="MamF_MmsF"/>
</dbReference>
<gene>
    <name evidence="6" type="ORF">ACFSFY_07055</name>
</gene>
<evidence type="ECO:0000313" key="6">
    <source>
        <dbReference type="EMBL" id="MFD1927819.1"/>
    </source>
</evidence>
<dbReference type="RefSeq" id="WP_381536687.1">
    <property type="nucleotide sequence ID" value="NZ_JBHUGI010000015.1"/>
</dbReference>
<reference evidence="7" key="1">
    <citation type="journal article" date="2019" name="Int. J. Syst. Evol. Microbiol.">
        <title>The Global Catalogue of Microorganisms (GCM) 10K type strain sequencing project: providing services to taxonomists for standard genome sequencing and annotation.</title>
        <authorList>
            <consortium name="The Broad Institute Genomics Platform"/>
            <consortium name="The Broad Institute Genome Sequencing Center for Infectious Disease"/>
            <person name="Wu L."/>
            <person name="Ma J."/>
        </authorList>
    </citation>
    <scope>NUCLEOTIDE SEQUENCE [LARGE SCALE GENOMIC DNA]</scope>
    <source>
        <strain evidence="7">CGMCC 4.7177</strain>
    </source>
</reference>
<name>A0ABW4SER5_9BACL</name>
<feature type="transmembrane region" description="Helical" evidence="5">
    <location>
        <begin position="82"/>
        <end position="101"/>
    </location>
</feature>
<evidence type="ECO:0000256" key="1">
    <source>
        <dbReference type="ARBA" id="ARBA00004141"/>
    </source>
</evidence>
<comment type="caution">
    <text evidence="6">The sequence shown here is derived from an EMBL/GenBank/DDBJ whole genome shotgun (WGS) entry which is preliminary data.</text>
</comment>
<dbReference type="Proteomes" id="UP001597218">
    <property type="component" value="Unassembled WGS sequence"/>
</dbReference>
<proteinExistence type="predicted"/>
<evidence type="ECO:0000313" key="7">
    <source>
        <dbReference type="Proteomes" id="UP001597218"/>
    </source>
</evidence>
<keyword evidence="7" id="KW-1185">Reference proteome</keyword>
<feature type="transmembrane region" description="Helical" evidence="5">
    <location>
        <begin position="6"/>
        <end position="25"/>
    </location>
</feature>
<keyword evidence="2 5" id="KW-0812">Transmembrane</keyword>
<evidence type="ECO:0000256" key="4">
    <source>
        <dbReference type="ARBA" id="ARBA00023136"/>
    </source>
</evidence>
<dbReference type="EMBL" id="JBHUGI010000015">
    <property type="protein sequence ID" value="MFD1927819.1"/>
    <property type="molecule type" value="Genomic_DNA"/>
</dbReference>
<accession>A0ABW4SER5</accession>
<sequence length="108" mass="12432">MLSALSYFSILFSPLLLPIIIYLVTNDTEVRSHAKRSFISHIIPIALLIVGFILFSLSIFSLENRMFDMMQGNSSFWNISPLFFMLIYGLITAIIFIWNIVQGIRLIK</sequence>
<keyword evidence="3 5" id="KW-1133">Transmembrane helix</keyword>
<evidence type="ECO:0000256" key="5">
    <source>
        <dbReference type="SAM" id="Phobius"/>
    </source>
</evidence>
<comment type="subcellular location">
    <subcellularLocation>
        <location evidence="1">Membrane</location>
        <topology evidence="1">Multi-pass membrane protein</topology>
    </subcellularLocation>
</comment>
<evidence type="ECO:0000256" key="2">
    <source>
        <dbReference type="ARBA" id="ARBA00022692"/>
    </source>
</evidence>
<evidence type="ECO:0000256" key="3">
    <source>
        <dbReference type="ARBA" id="ARBA00022989"/>
    </source>
</evidence>